<dbReference type="EMBL" id="CAJNNW010033736">
    <property type="protein sequence ID" value="CAE8720115.1"/>
    <property type="molecule type" value="Genomic_DNA"/>
</dbReference>
<dbReference type="Proteomes" id="UP000626109">
    <property type="component" value="Unassembled WGS sequence"/>
</dbReference>
<dbReference type="GO" id="GO:0060271">
    <property type="term" value="P:cilium assembly"/>
    <property type="evidence" value="ECO:0007669"/>
    <property type="project" value="InterPro"/>
</dbReference>
<sequence>FNPFLQFALGISVYMFIIAVQLVGQRILSIWMGHDLNNFVDACSVANVSVIILDEPFHGYYIHGKAPSSRGDWSHTELTKVLHDEDKGIGFSRGLTPDGCQTFEMFLPPNMAVLLPQGGVAHFRQALCRIFAEVRQTQNLIASRRPEKATPSDVAQMSYHRCSVQSLVDSMVHAVMRGAGDVLQVRSSIDWFWGAPPQGGVAAQNHPVFYKDQDGMSWPNGLAWTSSLAYGAELRVAGVGFPTGFEWHLGVLELMLFSIVWRFQGSIFLAAGLAFLLNQLVLKLYAAAGKESSTWTFTSVTMFRAQREVDLGEASAQLGSLSMQGAEGELRRFCRPPKLKFLSKWTNHQHLWGDRICHSLLTDDFLQFFHERQTHGTSLWRAAAVFVFVVFVVVVVVVVVFVVVVVGLR</sequence>
<comment type="caution">
    <text evidence="2">The sequence shown here is derived from an EMBL/GenBank/DDBJ whole genome shotgun (WGS) entry which is preliminary data.</text>
</comment>
<feature type="transmembrane region" description="Helical" evidence="1">
    <location>
        <begin position="6"/>
        <end position="24"/>
    </location>
</feature>
<dbReference type="PANTHER" id="PTHR21274:SF0">
    <property type="entry name" value="MECKELIN"/>
    <property type="match status" value="1"/>
</dbReference>
<dbReference type="Pfam" id="PF09773">
    <property type="entry name" value="Meckelin"/>
    <property type="match status" value="1"/>
</dbReference>
<name>A0A813L5Y5_POLGL</name>
<feature type="transmembrane region" description="Helical" evidence="1">
    <location>
        <begin position="267"/>
        <end position="288"/>
    </location>
</feature>
<organism evidence="2 3">
    <name type="scientific">Polarella glacialis</name>
    <name type="common">Dinoflagellate</name>
    <dbReference type="NCBI Taxonomy" id="89957"/>
    <lineage>
        <taxon>Eukaryota</taxon>
        <taxon>Sar</taxon>
        <taxon>Alveolata</taxon>
        <taxon>Dinophyceae</taxon>
        <taxon>Suessiales</taxon>
        <taxon>Suessiaceae</taxon>
        <taxon>Polarella</taxon>
    </lineage>
</organism>
<keyword evidence="1" id="KW-1133">Transmembrane helix</keyword>
<feature type="non-terminal residue" evidence="2">
    <location>
        <position position="1"/>
    </location>
</feature>
<accession>A0A813L5Y5</accession>
<evidence type="ECO:0000313" key="2">
    <source>
        <dbReference type="EMBL" id="CAE8720115.1"/>
    </source>
</evidence>
<feature type="transmembrane region" description="Helical" evidence="1">
    <location>
        <begin position="382"/>
        <end position="408"/>
    </location>
</feature>
<dbReference type="GO" id="GO:0036038">
    <property type="term" value="C:MKS complex"/>
    <property type="evidence" value="ECO:0007669"/>
    <property type="project" value="InterPro"/>
</dbReference>
<gene>
    <name evidence="2" type="ORF">PGLA2088_LOCUS41103</name>
</gene>
<evidence type="ECO:0000256" key="1">
    <source>
        <dbReference type="SAM" id="Phobius"/>
    </source>
</evidence>
<dbReference type="AlphaFoldDB" id="A0A813L5Y5"/>
<dbReference type="InterPro" id="IPR019170">
    <property type="entry name" value="Meckelin"/>
</dbReference>
<protein>
    <submittedName>
        <fullName evidence="2">Uncharacterized protein</fullName>
    </submittedName>
</protein>
<proteinExistence type="predicted"/>
<evidence type="ECO:0000313" key="3">
    <source>
        <dbReference type="Proteomes" id="UP000626109"/>
    </source>
</evidence>
<keyword evidence="1" id="KW-0812">Transmembrane</keyword>
<keyword evidence="1" id="KW-0472">Membrane</keyword>
<dbReference type="PANTHER" id="PTHR21274">
    <property type="entry name" value="MECKELIN"/>
    <property type="match status" value="1"/>
</dbReference>
<reference evidence="2" key="1">
    <citation type="submission" date="2021-02" db="EMBL/GenBank/DDBJ databases">
        <authorList>
            <person name="Dougan E. K."/>
            <person name="Rhodes N."/>
            <person name="Thang M."/>
            <person name="Chan C."/>
        </authorList>
    </citation>
    <scope>NUCLEOTIDE SEQUENCE</scope>
</reference>